<gene>
    <name evidence="3" type="ORF">RU07_20410</name>
</gene>
<dbReference type="EMBL" id="JXQV01000030">
    <property type="protein sequence ID" value="KIP99049.1"/>
    <property type="molecule type" value="Genomic_DNA"/>
</dbReference>
<dbReference type="Pfam" id="PF11162">
    <property type="entry name" value="DUF2946"/>
    <property type="match status" value="1"/>
</dbReference>
<accession>A0A0D0J0Q3</accession>
<sequence length="134" mass="14347">MNKRATTAERLLRMLCAVVMLSLGFAHKPVVAVAAPVMALDEAYRLPDGSFAEICAAHSGVESHAKGKSDHPGMNWPLCETCLLAASILLPTPDTTSWARADIASLENAPVPHKAVAHDVDRQRPKARAPPSFL</sequence>
<feature type="signal peptide" evidence="2">
    <location>
        <begin position="1"/>
        <end position="34"/>
    </location>
</feature>
<evidence type="ECO:0000256" key="2">
    <source>
        <dbReference type="SAM" id="SignalP"/>
    </source>
</evidence>
<evidence type="ECO:0000256" key="1">
    <source>
        <dbReference type="SAM" id="MobiDB-lite"/>
    </source>
</evidence>
<comment type="caution">
    <text evidence="3">The sequence shown here is derived from an EMBL/GenBank/DDBJ whole genome shotgun (WGS) entry which is preliminary data.</text>
</comment>
<organism evidence="3 4">
    <name type="scientific">Agrobacterium tumefaciens</name>
    <dbReference type="NCBI Taxonomy" id="358"/>
    <lineage>
        <taxon>Bacteria</taxon>
        <taxon>Pseudomonadati</taxon>
        <taxon>Pseudomonadota</taxon>
        <taxon>Alphaproteobacteria</taxon>
        <taxon>Hyphomicrobiales</taxon>
        <taxon>Rhizobiaceae</taxon>
        <taxon>Rhizobium/Agrobacterium group</taxon>
        <taxon>Agrobacterium</taxon>
        <taxon>Agrobacterium tumefaciens complex</taxon>
    </lineage>
</organism>
<dbReference type="InterPro" id="IPR021333">
    <property type="entry name" value="DUF2946"/>
</dbReference>
<evidence type="ECO:0000313" key="4">
    <source>
        <dbReference type="Proteomes" id="UP000035017"/>
    </source>
</evidence>
<dbReference type="AlphaFoldDB" id="A0A0D0J0Q3"/>
<proteinExistence type="predicted"/>
<keyword evidence="2" id="KW-0732">Signal</keyword>
<feature type="region of interest" description="Disordered" evidence="1">
    <location>
        <begin position="114"/>
        <end position="134"/>
    </location>
</feature>
<protein>
    <recommendedName>
        <fullName evidence="5">DUF2946 domain-containing protein</fullName>
    </recommendedName>
</protein>
<evidence type="ECO:0000313" key="3">
    <source>
        <dbReference type="EMBL" id="KIP99049.1"/>
    </source>
</evidence>
<name>A0A0D0J0Q3_AGRTU</name>
<evidence type="ECO:0008006" key="5">
    <source>
        <dbReference type="Google" id="ProtNLM"/>
    </source>
</evidence>
<dbReference type="Proteomes" id="UP000035017">
    <property type="component" value="Unassembled WGS sequence"/>
</dbReference>
<reference evidence="3 4" key="1">
    <citation type="submission" date="2014-12" db="EMBL/GenBank/DDBJ databases">
        <title>16Stimator: statistical estimation of ribosomal gene copy numbers from draft genome assemblies.</title>
        <authorList>
            <person name="Perisin M.A."/>
            <person name="Vetter M."/>
            <person name="Gilbert J.A."/>
            <person name="Bergelson J."/>
        </authorList>
    </citation>
    <scope>NUCLEOTIDE SEQUENCE [LARGE SCALE GENOMIC DNA]</scope>
    <source>
        <strain evidence="3 4">MEJ076</strain>
    </source>
</reference>
<feature type="chain" id="PRO_5002230241" description="DUF2946 domain-containing protein" evidence="2">
    <location>
        <begin position="35"/>
        <end position="134"/>
    </location>
</feature>